<dbReference type="AlphaFoldDB" id="A0AAW2IB64"/>
<dbReference type="PANTHER" id="PTHR12510">
    <property type="entry name" value="TROPONIN C-AKIN-1 PROTEIN"/>
    <property type="match status" value="1"/>
</dbReference>
<accession>A0AAW2IB64</accession>
<dbReference type="Gene3D" id="3.10.490.10">
    <property type="entry name" value="Gamma-glutamyl cyclotransferase-like"/>
    <property type="match status" value="1"/>
</dbReference>
<dbReference type="CDD" id="cd06661">
    <property type="entry name" value="GGCT_like"/>
    <property type="match status" value="1"/>
</dbReference>
<protein>
    <recommendedName>
        <fullName evidence="3">Gamma-glutamylcyclotransferase family protein</fullName>
    </recommendedName>
</protein>
<gene>
    <name evidence="5" type="ORF">PYX00_000742</name>
</gene>
<evidence type="ECO:0000256" key="2">
    <source>
        <dbReference type="PIRSR" id="PIRSR639126-1"/>
    </source>
</evidence>
<comment type="caution">
    <text evidence="5">The sequence shown here is derived from an EMBL/GenBank/DDBJ whole genome shotgun (WGS) entry which is preliminary data.</text>
</comment>
<dbReference type="PANTHER" id="PTHR12510:SF4">
    <property type="entry name" value="GAMMA-GLUTAMYLAMINECYCLOTRANSFERASE"/>
    <property type="match status" value="1"/>
</dbReference>
<dbReference type="InterPro" id="IPR009288">
    <property type="entry name" value="AIG2-like_dom"/>
</dbReference>
<reference evidence="5" key="1">
    <citation type="journal article" date="2024" name="Gigascience">
        <title>Chromosome-level genome of the poultry shaft louse Menopon gallinae provides insight into the host-switching and adaptive evolution of parasitic lice.</title>
        <authorList>
            <person name="Xu Y."/>
            <person name="Ma L."/>
            <person name="Liu S."/>
            <person name="Liang Y."/>
            <person name="Liu Q."/>
            <person name="He Z."/>
            <person name="Tian L."/>
            <person name="Duan Y."/>
            <person name="Cai W."/>
            <person name="Li H."/>
            <person name="Song F."/>
        </authorList>
    </citation>
    <scope>NUCLEOTIDE SEQUENCE</scope>
    <source>
        <strain evidence="5">Cailab_2023a</strain>
    </source>
</reference>
<organism evidence="5">
    <name type="scientific">Menopon gallinae</name>
    <name type="common">poultry shaft louse</name>
    <dbReference type="NCBI Taxonomy" id="328185"/>
    <lineage>
        <taxon>Eukaryota</taxon>
        <taxon>Metazoa</taxon>
        <taxon>Ecdysozoa</taxon>
        <taxon>Arthropoda</taxon>
        <taxon>Hexapoda</taxon>
        <taxon>Insecta</taxon>
        <taxon>Pterygota</taxon>
        <taxon>Neoptera</taxon>
        <taxon>Paraneoptera</taxon>
        <taxon>Psocodea</taxon>
        <taxon>Troctomorpha</taxon>
        <taxon>Phthiraptera</taxon>
        <taxon>Amblycera</taxon>
        <taxon>Menoponidae</taxon>
        <taxon>Menopon</taxon>
    </lineage>
</organism>
<dbReference type="SUPFAM" id="SSF110857">
    <property type="entry name" value="Gamma-glutamyl cyclotransferase-like"/>
    <property type="match status" value="1"/>
</dbReference>
<feature type="domain" description="Gamma-glutamylcyclotransferase AIG2-like" evidence="4">
    <location>
        <begin position="19"/>
        <end position="131"/>
    </location>
</feature>
<dbReference type="Pfam" id="PF06094">
    <property type="entry name" value="GGACT"/>
    <property type="match status" value="1"/>
</dbReference>
<feature type="active site" description="Proton acceptor" evidence="2">
    <location>
        <position position="96"/>
    </location>
</feature>
<evidence type="ECO:0000313" key="5">
    <source>
        <dbReference type="EMBL" id="KAL0279126.1"/>
    </source>
</evidence>
<dbReference type="GO" id="GO:0005829">
    <property type="term" value="C:cytosol"/>
    <property type="evidence" value="ECO:0007669"/>
    <property type="project" value="TreeGrafter"/>
</dbReference>
<dbReference type="EMBL" id="JARGDH010000001">
    <property type="protein sequence ID" value="KAL0279126.1"/>
    <property type="molecule type" value="Genomic_DNA"/>
</dbReference>
<sequence length="169" mass="19653">MRFARILFSPKNMTSNHYVFVYGTLKKGEPNHDWLSSKNGFSKFISPAETAKKYPLIIASRYNIPFLLYSPGDGENVKGEVYEVDDKMLAALDILEDHPSFYIREVEKVNLNSTDTLDCWIYFIKNFKPELLTQERFKEYHSNGDHGKPYADRKFRDPGYHARTDILTG</sequence>
<name>A0AAW2IB64_9NEOP</name>
<dbReference type="InterPro" id="IPR036568">
    <property type="entry name" value="GGCT-like_sf"/>
</dbReference>
<evidence type="ECO:0000256" key="3">
    <source>
        <dbReference type="RuleBase" id="RU367036"/>
    </source>
</evidence>
<evidence type="ECO:0000256" key="1">
    <source>
        <dbReference type="ARBA" id="ARBA00008861"/>
    </source>
</evidence>
<dbReference type="InterPro" id="IPR013024">
    <property type="entry name" value="GGCT-like"/>
</dbReference>
<evidence type="ECO:0000259" key="4">
    <source>
        <dbReference type="Pfam" id="PF06094"/>
    </source>
</evidence>
<dbReference type="GO" id="GO:0061929">
    <property type="term" value="F:gamma-glutamylaminecyclotransferase activity"/>
    <property type="evidence" value="ECO:0007669"/>
    <property type="project" value="InterPro"/>
</dbReference>
<dbReference type="InterPro" id="IPR039126">
    <property type="entry name" value="GGACT"/>
</dbReference>
<proteinExistence type="inferred from homology"/>
<comment type="similarity">
    <text evidence="1 3">Belongs to the gamma-glutamylcyclotransferase family.</text>
</comment>